<sequence>MTAEVKDNRAVTQDMIERFTDDFRSNPQHKVLMNAIKQNGINAVAMDQDAEVNMQQTFSHEIKSDKITDQKQSGRCWMFAGLNTLRHEVANNCNLKSFELSENYLTFWDKFEKANYLLESILDTLDEPLDSRIVQWLLMDPIQDGGQWDMFTSLVDKYGVMPKYVMPETYHSSRSGAMNELVTQKLREDAAKLRKQYQEEGVSPESLRDQKPALLNEIFRMLAHFLGEPPKRFDFEYRDKDETFHRDTNITPQEFYQKYVTINLHDYVSLINAPTEDKPFGRTFTVKYLGNVSGGQDVFYLNVPMETLKEATKQQIENNEPVWFGCDVTKMLNSKSGILDTAMYDYESALDVSMNLTKAEQLDYGNSQMTHAMVLQGVNIAEDGNPNRWKVENSWGEKPGKDGYFVMSDDWFNEFMYQVVVRKDYLPEELQTALNQEPIALEPWDPMGSLA</sequence>
<name>A0ABW2UYF6_9BACI</name>
<gene>
    <name evidence="5" type="ORF">ACFQU8_10095</name>
</gene>
<keyword evidence="4 5" id="KW-0031">Aminopeptidase</keyword>
<dbReference type="Pfam" id="PF03051">
    <property type="entry name" value="Peptidase_C1_2"/>
    <property type="match status" value="1"/>
</dbReference>
<accession>A0ABW2UYF6</accession>
<evidence type="ECO:0000256" key="2">
    <source>
        <dbReference type="ARBA" id="ARBA00022801"/>
    </source>
</evidence>
<dbReference type="Gene3D" id="3.90.70.10">
    <property type="entry name" value="Cysteine proteinases"/>
    <property type="match status" value="1"/>
</dbReference>
<dbReference type="RefSeq" id="WP_382359493.1">
    <property type="nucleotide sequence ID" value="NZ_JBHTGR010000045.1"/>
</dbReference>
<comment type="caution">
    <text evidence="5">The sequence shown here is derived from an EMBL/GenBank/DDBJ whole genome shotgun (WGS) entry which is preliminary data.</text>
</comment>
<keyword evidence="6" id="KW-1185">Reference proteome</keyword>
<organism evidence="5 6">
    <name type="scientific">Lentibacillus kimchii</name>
    <dbReference type="NCBI Taxonomy" id="1542911"/>
    <lineage>
        <taxon>Bacteria</taxon>
        <taxon>Bacillati</taxon>
        <taxon>Bacillota</taxon>
        <taxon>Bacilli</taxon>
        <taxon>Bacillales</taxon>
        <taxon>Bacillaceae</taxon>
        <taxon>Lentibacillus</taxon>
    </lineage>
</organism>
<evidence type="ECO:0000256" key="4">
    <source>
        <dbReference type="PIRNR" id="PIRNR005700"/>
    </source>
</evidence>
<keyword evidence="3 4" id="KW-0788">Thiol protease</keyword>
<dbReference type="CDD" id="cd00585">
    <property type="entry name" value="Peptidase_C1B"/>
    <property type="match status" value="1"/>
</dbReference>
<dbReference type="PIRSF" id="PIRSF005700">
    <property type="entry name" value="PepC"/>
    <property type="match status" value="1"/>
</dbReference>
<keyword evidence="2 4" id="KW-0378">Hydrolase</keyword>
<reference evidence="6" key="1">
    <citation type="journal article" date="2019" name="Int. J. Syst. Evol. Microbiol.">
        <title>The Global Catalogue of Microorganisms (GCM) 10K type strain sequencing project: providing services to taxonomists for standard genome sequencing and annotation.</title>
        <authorList>
            <consortium name="The Broad Institute Genomics Platform"/>
            <consortium name="The Broad Institute Genome Sequencing Center for Infectious Disease"/>
            <person name="Wu L."/>
            <person name="Ma J."/>
        </authorList>
    </citation>
    <scope>NUCLEOTIDE SEQUENCE [LARGE SCALE GENOMIC DNA]</scope>
    <source>
        <strain evidence="6">JCM 30234</strain>
    </source>
</reference>
<dbReference type="PROSITE" id="PS00139">
    <property type="entry name" value="THIOL_PROTEASE_CYS"/>
    <property type="match status" value="1"/>
</dbReference>
<comment type="similarity">
    <text evidence="4">Belongs to the peptidase C1 family.</text>
</comment>
<dbReference type="InterPro" id="IPR000169">
    <property type="entry name" value="Pept_cys_AS"/>
</dbReference>
<dbReference type="PANTHER" id="PTHR10363:SF2">
    <property type="entry name" value="BLEOMYCIN HYDROLASE"/>
    <property type="match status" value="1"/>
</dbReference>
<evidence type="ECO:0000313" key="5">
    <source>
        <dbReference type="EMBL" id="MFC7747575.1"/>
    </source>
</evidence>
<dbReference type="InterPro" id="IPR004134">
    <property type="entry name" value="Peptidase_C1B"/>
</dbReference>
<protein>
    <recommendedName>
        <fullName evidence="4">Aminopeptidase</fullName>
    </recommendedName>
</protein>
<keyword evidence="1 4" id="KW-0645">Protease</keyword>
<dbReference type="Proteomes" id="UP001596620">
    <property type="component" value="Unassembled WGS sequence"/>
</dbReference>
<dbReference type="EMBL" id="JBHTGR010000045">
    <property type="protein sequence ID" value="MFC7747575.1"/>
    <property type="molecule type" value="Genomic_DNA"/>
</dbReference>
<dbReference type="SUPFAM" id="SSF54001">
    <property type="entry name" value="Cysteine proteinases"/>
    <property type="match status" value="1"/>
</dbReference>
<proteinExistence type="inferred from homology"/>
<dbReference type="InterPro" id="IPR038765">
    <property type="entry name" value="Papain-like_cys_pep_sf"/>
</dbReference>
<dbReference type="GO" id="GO:0004177">
    <property type="term" value="F:aminopeptidase activity"/>
    <property type="evidence" value="ECO:0007669"/>
    <property type="project" value="UniProtKB-KW"/>
</dbReference>
<evidence type="ECO:0000313" key="6">
    <source>
        <dbReference type="Proteomes" id="UP001596620"/>
    </source>
</evidence>
<dbReference type="PANTHER" id="PTHR10363">
    <property type="entry name" value="BLEOMYCIN HYDROLASE"/>
    <property type="match status" value="1"/>
</dbReference>
<evidence type="ECO:0000256" key="3">
    <source>
        <dbReference type="ARBA" id="ARBA00022807"/>
    </source>
</evidence>
<evidence type="ECO:0000256" key="1">
    <source>
        <dbReference type="ARBA" id="ARBA00022670"/>
    </source>
</evidence>